<reference evidence="1" key="2">
    <citation type="submission" date="2024-10" db="UniProtKB">
        <authorList>
            <consortium name="EnsemblProtists"/>
        </authorList>
    </citation>
    <scope>IDENTIFICATION</scope>
</reference>
<dbReference type="EnsemblProtists" id="EOD29474">
    <property type="protein sequence ID" value="EOD29474"/>
    <property type="gene ID" value="EMIHUDRAFT_233985"/>
</dbReference>
<dbReference type="KEGG" id="ehx:EMIHUDRAFT_233985"/>
<name>A0A0D3K139_EMIH1</name>
<protein>
    <submittedName>
        <fullName evidence="1">Uncharacterized protein</fullName>
    </submittedName>
</protein>
<organism evidence="1 2">
    <name type="scientific">Emiliania huxleyi (strain CCMP1516)</name>
    <dbReference type="NCBI Taxonomy" id="280463"/>
    <lineage>
        <taxon>Eukaryota</taxon>
        <taxon>Haptista</taxon>
        <taxon>Haptophyta</taxon>
        <taxon>Prymnesiophyceae</taxon>
        <taxon>Isochrysidales</taxon>
        <taxon>Noelaerhabdaceae</taxon>
        <taxon>Emiliania</taxon>
    </lineage>
</organism>
<sequence>MNGSVSQGLQDLRLHRIFRALEITAGTYVELGFPAVLASNTECLRRTGAWTGVRFDGRCLKDAAENAENGCHKAWITSDNIVALLRSHHVSESVTYVSIDLDTTDLWVLRALLGGGYRPAVLSVEYNSNYPLDYWIAFPDDPAVRWDGDCFMGSSAGAVAAVATEFGYAVVDVEPGLDLFLVDRQRWGGRPVPSLSTGAVFRPFNIRRNRTGLAHARRSRQLVDYREVPPQSWFATPCHGTPGLWNAGVGLSIQASRSGGAARRFLARDLNVRTAF</sequence>
<dbReference type="eggNOG" id="ENOG502RXF5">
    <property type="taxonomic scope" value="Eukaryota"/>
</dbReference>
<keyword evidence="2" id="KW-1185">Reference proteome</keyword>
<dbReference type="AlphaFoldDB" id="A0A0D3K139"/>
<evidence type="ECO:0000313" key="2">
    <source>
        <dbReference type="Proteomes" id="UP000013827"/>
    </source>
</evidence>
<dbReference type="RefSeq" id="XP_005781903.1">
    <property type="nucleotide sequence ID" value="XM_005781846.1"/>
</dbReference>
<dbReference type="PaxDb" id="2903-EOD29474"/>
<accession>A0A0D3K139</accession>
<reference evidence="2" key="1">
    <citation type="journal article" date="2013" name="Nature">
        <title>Pan genome of the phytoplankton Emiliania underpins its global distribution.</title>
        <authorList>
            <person name="Read B.A."/>
            <person name="Kegel J."/>
            <person name="Klute M.J."/>
            <person name="Kuo A."/>
            <person name="Lefebvre S.C."/>
            <person name="Maumus F."/>
            <person name="Mayer C."/>
            <person name="Miller J."/>
            <person name="Monier A."/>
            <person name="Salamov A."/>
            <person name="Young J."/>
            <person name="Aguilar M."/>
            <person name="Claverie J.M."/>
            <person name="Frickenhaus S."/>
            <person name="Gonzalez K."/>
            <person name="Herman E.K."/>
            <person name="Lin Y.C."/>
            <person name="Napier J."/>
            <person name="Ogata H."/>
            <person name="Sarno A.F."/>
            <person name="Shmutz J."/>
            <person name="Schroeder D."/>
            <person name="de Vargas C."/>
            <person name="Verret F."/>
            <person name="von Dassow P."/>
            <person name="Valentin K."/>
            <person name="Van de Peer Y."/>
            <person name="Wheeler G."/>
            <person name="Dacks J.B."/>
            <person name="Delwiche C.F."/>
            <person name="Dyhrman S.T."/>
            <person name="Glockner G."/>
            <person name="John U."/>
            <person name="Richards T."/>
            <person name="Worden A.Z."/>
            <person name="Zhang X."/>
            <person name="Grigoriev I.V."/>
            <person name="Allen A.E."/>
            <person name="Bidle K."/>
            <person name="Borodovsky M."/>
            <person name="Bowler C."/>
            <person name="Brownlee C."/>
            <person name="Cock J.M."/>
            <person name="Elias M."/>
            <person name="Gladyshev V.N."/>
            <person name="Groth M."/>
            <person name="Guda C."/>
            <person name="Hadaegh A."/>
            <person name="Iglesias-Rodriguez M.D."/>
            <person name="Jenkins J."/>
            <person name="Jones B.M."/>
            <person name="Lawson T."/>
            <person name="Leese F."/>
            <person name="Lindquist E."/>
            <person name="Lobanov A."/>
            <person name="Lomsadze A."/>
            <person name="Malik S.B."/>
            <person name="Marsh M.E."/>
            <person name="Mackinder L."/>
            <person name="Mock T."/>
            <person name="Mueller-Roeber B."/>
            <person name="Pagarete A."/>
            <person name="Parker M."/>
            <person name="Probert I."/>
            <person name="Quesneville H."/>
            <person name="Raines C."/>
            <person name="Rensing S.A."/>
            <person name="Riano-Pachon D.M."/>
            <person name="Richier S."/>
            <person name="Rokitta S."/>
            <person name="Shiraiwa Y."/>
            <person name="Soanes D.M."/>
            <person name="van der Giezen M."/>
            <person name="Wahlund T.M."/>
            <person name="Williams B."/>
            <person name="Wilson W."/>
            <person name="Wolfe G."/>
            <person name="Wurch L.L."/>
        </authorList>
    </citation>
    <scope>NUCLEOTIDE SEQUENCE</scope>
</reference>
<evidence type="ECO:0000313" key="1">
    <source>
        <dbReference type="EnsemblProtists" id="EOD29474"/>
    </source>
</evidence>
<dbReference type="HOGENOM" id="CLU_1009864_0_0_1"/>
<dbReference type="Proteomes" id="UP000013827">
    <property type="component" value="Unassembled WGS sequence"/>
</dbReference>
<proteinExistence type="predicted"/>
<dbReference type="GeneID" id="17274747"/>
<dbReference type="STRING" id="2903.R1F8B9"/>